<protein>
    <submittedName>
        <fullName evidence="1">Uncharacterized protein</fullName>
    </submittedName>
</protein>
<proteinExistence type="predicted"/>
<dbReference type="InterPro" id="IPR053304">
    <property type="entry name" value="RNA_M5U_MTase"/>
</dbReference>
<evidence type="ECO:0000313" key="1">
    <source>
        <dbReference type="EMBL" id="KAF6001719.1"/>
    </source>
</evidence>
<dbReference type="OrthoDB" id="10250660at2759"/>
<organism evidence="1 2">
    <name type="scientific">Cyanidiococcus yangmingshanensis</name>
    <dbReference type="NCBI Taxonomy" id="2690220"/>
    <lineage>
        <taxon>Eukaryota</taxon>
        <taxon>Rhodophyta</taxon>
        <taxon>Bangiophyceae</taxon>
        <taxon>Cyanidiales</taxon>
        <taxon>Cyanidiaceae</taxon>
        <taxon>Cyanidiococcus</taxon>
    </lineage>
</organism>
<keyword evidence="2" id="KW-1185">Reference proteome</keyword>
<comment type="caution">
    <text evidence="1">The sequence shown here is derived from an EMBL/GenBank/DDBJ whole genome shotgun (WGS) entry which is preliminary data.</text>
</comment>
<dbReference type="EMBL" id="VWRR01000013">
    <property type="protein sequence ID" value="KAF6001719.1"/>
    <property type="molecule type" value="Genomic_DNA"/>
</dbReference>
<evidence type="ECO:0000313" key="2">
    <source>
        <dbReference type="Proteomes" id="UP000530660"/>
    </source>
</evidence>
<dbReference type="PANTHER" id="PTHR47548:SF1">
    <property type="entry name" value="S-ADENOSYL-L-METHIONINE-DEPENDENT METHYLTRANSFERASES SUPERFAMILY PROTEIN"/>
    <property type="match status" value="1"/>
</dbReference>
<reference evidence="1 2" key="1">
    <citation type="journal article" date="2020" name="J. Phycol.">
        <title>Comparative genome analysis reveals Cyanidiococcus gen. nov., a new extremophilic red algal genus sister to Cyanidioschyzon (Cyanidioschyzonaceae, Rhodophyta).</title>
        <authorList>
            <person name="Liu S.-L."/>
            <person name="Chiang Y.-R."/>
            <person name="Yoon H.S."/>
            <person name="Fu H.-Y."/>
        </authorList>
    </citation>
    <scope>NUCLEOTIDE SEQUENCE [LARGE SCALE GENOMIC DNA]</scope>
    <source>
        <strain evidence="1 2">THAL066</strain>
    </source>
</reference>
<name>A0A7J7IGA4_9RHOD</name>
<dbReference type="PANTHER" id="PTHR47548">
    <property type="entry name" value="BNAA06G32370D PROTEIN"/>
    <property type="match status" value="1"/>
</dbReference>
<dbReference type="Proteomes" id="UP000530660">
    <property type="component" value="Unassembled WGS sequence"/>
</dbReference>
<dbReference type="AlphaFoldDB" id="A0A7J7IGA4"/>
<sequence length="189" mass="21045">MRRLPLSSKWRAFCEQLWENGSKAHFGRALWHSIWVHLHAGQGNAIFASVHEPEQIETALWEQVYGDELYIIDEPLAGEQGARMVFPPFAFQQANLGAFRALIQEVGTWCGNLMPDKTISMEDASQLAAHAFERTTTGALPKVVATRMDSSNEIRIAEFCAGVGAIGQSVVCQLRKQPSRFRNDSSLGQ</sequence>
<gene>
    <name evidence="1" type="ORF">F1559_002206</name>
</gene>
<accession>A0A7J7IGA4</accession>